<name>A0AA47NUK8_MERPO</name>
<accession>A0AA47NUK8</accession>
<comment type="caution">
    <text evidence="1">The sequence shown here is derived from an EMBL/GenBank/DDBJ whole genome shotgun (WGS) entry which is preliminary data.</text>
</comment>
<dbReference type="Proteomes" id="UP001174136">
    <property type="component" value="Unassembled WGS sequence"/>
</dbReference>
<evidence type="ECO:0000313" key="1">
    <source>
        <dbReference type="EMBL" id="KAK0137658.1"/>
    </source>
</evidence>
<sequence>MNVVLSITNIIGLLKSKYLCLHLFTDHRPPFVLAVPLDLSAEDFFQCLRDNVPGVPAEFELCRVSSTREVVPLTDQCPLDIRNRRELNRERPVSPQQGLLDQPGVPSRDEFFIIDDDLSSSGSDVEEPLAASGSDPTAVSLDQLLLRFTLENVNIERPLTVAVRRQNVLKSACSVLSRFYFEWQREPRIEFLYEMADDYGGPRREFQSGPGPRSISRAVYLLMCGQSAPLSDLDIGVLLDEEKGGKLQQLKACRTEEDLQRLKGSCGDWVSDCGVPSFYTSTLQEMPQVIERVVANYCFHR</sequence>
<dbReference type="EMBL" id="JAOPHQ010004859">
    <property type="protein sequence ID" value="KAK0137658.1"/>
    <property type="molecule type" value="Genomic_DNA"/>
</dbReference>
<dbReference type="InterPro" id="IPR035983">
    <property type="entry name" value="Hect_E3_ubiquitin_ligase"/>
</dbReference>
<evidence type="ECO:0000313" key="2">
    <source>
        <dbReference type="Proteomes" id="UP001174136"/>
    </source>
</evidence>
<dbReference type="SUPFAM" id="SSF56204">
    <property type="entry name" value="Hect, E3 ligase catalytic domain"/>
    <property type="match status" value="1"/>
</dbReference>
<dbReference type="AlphaFoldDB" id="A0AA47NUK8"/>
<organism evidence="1 2">
    <name type="scientific">Merluccius polli</name>
    <name type="common">Benguela hake</name>
    <name type="synonym">Merluccius cadenati</name>
    <dbReference type="NCBI Taxonomy" id="89951"/>
    <lineage>
        <taxon>Eukaryota</taxon>
        <taxon>Metazoa</taxon>
        <taxon>Chordata</taxon>
        <taxon>Craniata</taxon>
        <taxon>Vertebrata</taxon>
        <taxon>Euteleostomi</taxon>
        <taxon>Actinopterygii</taxon>
        <taxon>Neopterygii</taxon>
        <taxon>Teleostei</taxon>
        <taxon>Neoteleostei</taxon>
        <taxon>Acanthomorphata</taxon>
        <taxon>Zeiogadaria</taxon>
        <taxon>Gadariae</taxon>
        <taxon>Gadiformes</taxon>
        <taxon>Gadoidei</taxon>
        <taxon>Merlucciidae</taxon>
        <taxon>Merluccius</taxon>
    </lineage>
</organism>
<protein>
    <submittedName>
        <fullName evidence="1">Uncharacterized protein</fullName>
    </submittedName>
</protein>
<dbReference type="GO" id="GO:0004842">
    <property type="term" value="F:ubiquitin-protein transferase activity"/>
    <property type="evidence" value="ECO:0007669"/>
    <property type="project" value="InterPro"/>
</dbReference>
<dbReference type="Gene3D" id="3.90.1750.10">
    <property type="entry name" value="Hect, E3 ligase catalytic domains"/>
    <property type="match status" value="1"/>
</dbReference>
<keyword evidence="2" id="KW-1185">Reference proteome</keyword>
<reference evidence="1" key="1">
    <citation type="journal article" date="2023" name="Front. Mar. Sci.">
        <title>A new Merluccius polli reference genome to investigate the effects of global change in West African waters.</title>
        <authorList>
            <person name="Mateo J.L."/>
            <person name="Blanco-Fernandez C."/>
            <person name="Garcia-Vazquez E."/>
            <person name="Machado-Schiaffino G."/>
        </authorList>
    </citation>
    <scope>NUCLEOTIDE SEQUENCE</scope>
    <source>
        <strain evidence="1">C29</strain>
        <tissue evidence="1">Fin</tissue>
    </source>
</reference>
<gene>
    <name evidence="1" type="ORF">N1851_026147</name>
</gene>
<proteinExistence type="predicted"/>